<feature type="domain" description="HTH gntR-type" evidence="4">
    <location>
        <begin position="8"/>
        <end position="76"/>
    </location>
</feature>
<gene>
    <name evidence="5" type="ORF">QY95_03904</name>
</gene>
<name>A0A0F5HN49_BACTR</name>
<protein>
    <submittedName>
        <fullName evidence="5">D-glucarate or D-galactorate regulator, GntR family</fullName>
    </submittedName>
</protein>
<dbReference type="InterPro" id="IPR036390">
    <property type="entry name" value="WH_DNA-bd_sf"/>
</dbReference>
<keyword evidence="6" id="KW-1185">Reference proteome</keyword>
<dbReference type="SUPFAM" id="SSF48008">
    <property type="entry name" value="GntR ligand-binding domain-like"/>
    <property type="match status" value="1"/>
</dbReference>
<dbReference type="InterPro" id="IPR011711">
    <property type="entry name" value="GntR_C"/>
</dbReference>
<dbReference type="Pfam" id="PF07729">
    <property type="entry name" value="FCD"/>
    <property type="match status" value="1"/>
</dbReference>
<dbReference type="SMART" id="SM00895">
    <property type="entry name" value="FCD"/>
    <property type="match status" value="1"/>
</dbReference>
<dbReference type="GO" id="GO:0003700">
    <property type="term" value="F:DNA-binding transcription factor activity"/>
    <property type="evidence" value="ECO:0007669"/>
    <property type="project" value="InterPro"/>
</dbReference>
<dbReference type="PRINTS" id="PR00035">
    <property type="entry name" value="HTHGNTR"/>
</dbReference>
<evidence type="ECO:0000256" key="1">
    <source>
        <dbReference type="ARBA" id="ARBA00023015"/>
    </source>
</evidence>
<evidence type="ECO:0000313" key="5">
    <source>
        <dbReference type="EMBL" id="KKB34470.1"/>
    </source>
</evidence>
<dbReference type="AlphaFoldDB" id="A0A0F5HN49"/>
<dbReference type="SUPFAM" id="SSF46785">
    <property type="entry name" value="Winged helix' DNA-binding domain"/>
    <property type="match status" value="1"/>
</dbReference>
<evidence type="ECO:0000313" key="6">
    <source>
        <dbReference type="Proteomes" id="UP000031563"/>
    </source>
</evidence>
<dbReference type="PROSITE" id="PS50949">
    <property type="entry name" value="HTH_GNTR"/>
    <property type="match status" value="1"/>
</dbReference>
<dbReference type="CDD" id="cd07377">
    <property type="entry name" value="WHTH_GntR"/>
    <property type="match status" value="1"/>
</dbReference>
<comment type="caution">
    <text evidence="5">The sequence shown here is derived from an EMBL/GenBank/DDBJ whole genome shotgun (WGS) entry which is preliminary data.</text>
</comment>
<sequence>MFKTIGKKKKFEEVLDQIRHLLITKKLKVGQKLPNEIELSESMGISRSSLREAFTILSMLGIIEGKSGEGTIIKQANPENLKGIMSLVAVSRGLDTNELLEVRVTLEMAAAGYAAKRRTEQNLREINNILIEMDHHYVNQDEEAEVHSDFLFHQAIVKASQNRMLVMLIEVISDLLGEQIRATRNELATSREVLKRFQEEHWAIYEAIKEQDSVRANQLMSSHLERAQAELRYGK</sequence>
<dbReference type="SMART" id="SM00345">
    <property type="entry name" value="HTH_GNTR"/>
    <property type="match status" value="1"/>
</dbReference>
<dbReference type="OrthoDB" id="9782299at2"/>
<keyword evidence="2" id="KW-0238">DNA-binding</keyword>
<accession>A0A0F5HN49</accession>
<evidence type="ECO:0000256" key="3">
    <source>
        <dbReference type="ARBA" id="ARBA00023163"/>
    </source>
</evidence>
<dbReference type="InterPro" id="IPR008920">
    <property type="entry name" value="TF_FadR/GntR_C"/>
</dbReference>
<dbReference type="GO" id="GO:0003677">
    <property type="term" value="F:DNA binding"/>
    <property type="evidence" value="ECO:0007669"/>
    <property type="project" value="UniProtKB-KW"/>
</dbReference>
<dbReference type="STRING" id="1221996.QY95_03904"/>
<dbReference type="InterPro" id="IPR036388">
    <property type="entry name" value="WH-like_DNA-bd_sf"/>
</dbReference>
<dbReference type="PANTHER" id="PTHR43537">
    <property type="entry name" value="TRANSCRIPTIONAL REGULATOR, GNTR FAMILY"/>
    <property type="match status" value="1"/>
</dbReference>
<dbReference type="Pfam" id="PF00392">
    <property type="entry name" value="GntR"/>
    <property type="match status" value="1"/>
</dbReference>
<evidence type="ECO:0000259" key="4">
    <source>
        <dbReference type="PROSITE" id="PS50949"/>
    </source>
</evidence>
<dbReference type="RefSeq" id="WP_040037662.1">
    <property type="nucleotide sequence ID" value="NZ_JWIQ02000065.1"/>
</dbReference>
<dbReference type="InterPro" id="IPR000524">
    <property type="entry name" value="Tscrpt_reg_HTH_GntR"/>
</dbReference>
<dbReference type="Proteomes" id="UP000031563">
    <property type="component" value="Unassembled WGS sequence"/>
</dbReference>
<dbReference type="Gene3D" id="1.20.120.530">
    <property type="entry name" value="GntR ligand-binding domain-like"/>
    <property type="match status" value="1"/>
</dbReference>
<keyword evidence="1" id="KW-0805">Transcription regulation</keyword>
<dbReference type="PANTHER" id="PTHR43537:SF5">
    <property type="entry name" value="UXU OPERON TRANSCRIPTIONAL REGULATOR"/>
    <property type="match status" value="1"/>
</dbReference>
<evidence type="ECO:0000256" key="2">
    <source>
        <dbReference type="ARBA" id="ARBA00023125"/>
    </source>
</evidence>
<dbReference type="EMBL" id="JWIR02000084">
    <property type="protein sequence ID" value="KKB34470.1"/>
    <property type="molecule type" value="Genomic_DNA"/>
</dbReference>
<reference evidence="5" key="1">
    <citation type="submission" date="2015-02" db="EMBL/GenBank/DDBJ databases">
        <title>Genome Assembly of Bacillaceae bacterium MTCC 8252.</title>
        <authorList>
            <person name="Verma A."/>
            <person name="Khatri I."/>
            <person name="Mual P."/>
            <person name="Subramanian S."/>
            <person name="Krishnamurthi S."/>
        </authorList>
    </citation>
    <scope>NUCLEOTIDE SEQUENCE [LARGE SCALE GENOMIC DNA]</scope>
    <source>
        <strain evidence="5">MTCC 8252</strain>
    </source>
</reference>
<proteinExistence type="predicted"/>
<keyword evidence="3" id="KW-0804">Transcription</keyword>
<organism evidence="5 6">
    <name type="scientific">Bacillus thermotolerans</name>
    <name type="common">Quasibacillus thermotolerans</name>
    <dbReference type="NCBI Taxonomy" id="1221996"/>
    <lineage>
        <taxon>Bacteria</taxon>
        <taxon>Bacillati</taxon>
        <taxon>Bacillota</taxon>
        <taxon>Bacilli</taxon>
        <taxon>Bacillales</taxon>
        <taxon>Bacillaceae</taxon>
        <taxon>Bacillus</taxon>
    </lineage>
</organism>
<dbReference type="Gene3D" id="1.10.10.10">
    <property type="entry name" value="Winged helix-like DNA-binding domain superfamily/Winged helix DNA-binding domain"/>
    <property type="match status" value="1"/>
</dbReference>